<dbReference type="GO" id="GO:0006627">
    <property type="term" value="P:protein processing involved in protein targeting to mitochondrion"/>
    <property type="evidence" value="ECO:0007669"/>
    <property type="project" value="TreeGrafter"/>
</dbReference>
<evidence type="ECO:0000256" key="5">
    <source>
        <dbReference type="ARBA" id="ARBA00023136"/>
    </source>
</evidence>
<evidence type="ECO:0000256" key="1">
    <source>
        <dbReference type="ARBA" id="ARBA00004273"/>
    </source>
</evidence>
<proteinExistence type="inferred from homology"/>
<dbReference type="CDD" id="cd06530">
    <property type="entry name" value="S26_SPase_I"/>
    <property type="match status" value="1"/>
</dbReference>
<dbReference type="EMBL" id="MU001632">
    <property type="protein sequence ID" value="KAF2486066.1"/>
    <property type="molecule type" value="Genomic_DNA"/>
</dbReference>
<evidence type="ECO:0000256" key="2">
    <source>
        <dbReference type="ARBA" id="ARBA00022792"/>
    </source>
</evidence>
<evidence type="ECO:0000256" key="7">
    <source>
        <dbReference type="PIRSR" id="PIRSR600223-1"/>
    </source>
</evidence>
<keyword evidence="11" id="KW-1185">Reference proteome</keyword>
<dbReference type="Gene3D" id="2.10.109.10">
    <property type="entry name" value="Umud Fragment, subunit A"/>
    <property type="match status" value="1"/>
</dbReference>
<feature type="domain" description="Peptidase S26" evidence="9">
    <location>
        <begin position="70"/>
        <end position="208"/>
    </location>
</feature>
<evidence type="ECO:0000313" key="11">
    <source>
        <dbReference type="Proteomes" id="UP000799767"/>
    </source>
</evidence>
<dbReference type="GO" id="GO:0004252">
    <property type="term" value="F:serine-type endopeptidase activity"/>
    <property type="evidence" value="ECO:0007669"/>
    <property type="project" value="InterPro"/>
</dbReference>
<dbReference type="InterPro" id="IPR036286">
    <property type="entry name" value="LexA/Signal_pep-like_sf"/>
</dbReference>
<dbReference type="GO" id="GO:0006465">
    <property type="term" value="P:signal peptide processing"/>
    <property type="evidence" value="ECO:0007669"/>
    <property type="project" value="InterPro"/>
</dbReference>
<dbReference type="AlphaFoldDB" id="A0A6A6Q281"/>
<dbReference type="OrthoDB" id="308440at2759"/>
<evidence type="ECO:0000259" key="9">
    <source>
        <dbReference type="Pfam" id="PF10502"/>
    </source>
</evidence>
<dbReference type="Proteomes" id="UP000799767">
    <property type="component" value="Unassembled WGS sequence"/>
</dbReference>
<gene>
    <name evidence="10" type="ORF">BDY17DRAFT_320893</name>
</gene>
<organism evidence="10 11">
    <name type="scientific">Neohortaea acidophila</name>
    <dbReference type="NCBI Taxonomy" id="245834"/>
    <lineage>
        <taxon>Eukaryota</taxon>
        <taxon>Fungi</taxon>
        <taxon>Dikarya</taxon>
        <taxon>Ascomycota</taxon>
        <taxon>Pezizomycotina</taxon>
        <taxon>Dothideomycetes</taxon>
        <taxon>Dothideomycetidae</taxon>
        <taxon>Mycosphaerellales</taxon>
        <taxon>Teratosphaeriaceae</taxon>
        <taxon>Neohortaea</taxon>
    </lineage>
</organism>
<keyword evidence="3 8" id="KW-0378">Hydrolase</keyword>
<keyword evidence="4 8" id="KW-0496">Mitochondrion</keyword>
<dbReference type="InterPro" id="IPR000223">
    <property type="entry name" value="Pept_S26A_signal_pept_1"/>
</dbReference>
<feature type="active site" evidence="7">
    <location>
        <position position="136"/>
    </location>
</feature>
<dbReference type="Pfam" id="PF10502">
    <property type="entry name" value="Peptidase_S26"/>
    <property type="match status" value="1"/>
</dbReference>
<evidence type="ECO:0000256" key="4">
    <source>
        <dbReference type="ARBA" id="ARBA00023128"/>
    </source>
</evidence>
<dbReference type="InterPro" id="IPR019533">
    <property type="entry name" value="Peptidase_S26"/>
</dbReference>
<dbReference type="GeneID" id="54477527"/>
<dbReference type="InterPro" id="IPR052064">
    <property type="entry name" value="Mito_IMP1_subunit"/>
</dbReference>
<evidence type="ECO:0000256" key="6">
    <source>
        <dbReference type="ARBA" id="ARBA00038445"/>
    </source>
</evidence>
<evidence type="ECO:0000256" key="3">
    <source>
        <dbReference type="ARBA" id="ARBA00022801"/>
    </source>
</evidence>
<dbReference type="PANTHER" id="PTHR12383:SF16">
    <property type="entry name" value="MITOCHONDRIAL INNER MEMBRANE PROTEASE SUBUNIT 1"/>
    <property type="match status" value="1"/>
</dbReference>
<evidence type="ECO:0000256" key="8">
    <source>
        <dbReference type="RuleBase" id="RU362041"/>
    </source>
</evidence>
<name>A0A6A6Q281_9PEZI</name>
<dbReference type="GO" id="GO:0042720">
    <property type="term" value="C:mitochondrial inner membrane peptidase complex"/>
    <property type="evidence" value="ECO:0007669"/>
    <property type="project" value="TreeGrafter"/>
</dbReference>
<evidence type="ECO:0000313" key="10">
    <source>
        <dbReference type="EMBL" id="KAF2486066.1"/>
    </source>
</evidence>
<protein>
    <recommendedName>
        <fullName evidence="8">Mitochondrial inner membrane protease subunit</fullName>
        <ecNumber evidence="8">3.4.21.-</ecNumber>
    </recommendedName>
</protein>
<keyword evidence="8" id="KW-0645">Protease</keyword>
<sequence>MLRPGRNTAARWRSIKLALQRPGIRRPFHDSRPRHFRPAVLTRIDQNLIQPLGNWVLSIGPLGLLRWSFGTFLAHHLFTSYFFSYNTTWGISMLPTLNSAGDGVLISKYYRRGRGVQIGDLVSYVHPADREVHAVKRVIGLEGDFVTMGPAYVDDHDNPVALANEGKMIQIPPGHCWVVGDNLKHSRDSRGFGPLPLALIRGKVIARWASWVNWEWLNNPLQDARVDDYDVD</sequence>
<keyword evidence="5" id="KW-0472">Membrane</keyword>
<dbReference type="SUPFAM" id="SSF51306">
    <property type="entry name" value="LexA/Signal peptidase"/>
    <property type="match status" value="1"/>
</dbReference>
<accession>A0A6A6Q281</accession>
<reference evidence="10" key="1">
    <citation type="journal article" date="2020" name="Stud. Mycol.">
        <title>101 Dothideomycetes genomes: a test case for predicting lifestyles and emergence of pathogens.</title>
        <authorList>
            <person name="Haridas S."/>
            <person name="Albert R."/>
            <person name="Binder M."/>
            <person name="Bloem J."/>
            <person name="Labutti K."/>
            <person name="Salamov A."/>
            <person name="Andreopoulos B."/>
            <person name="Baker S."/>
            <person name="Barry K."/>
            <person name="Bills G."/>
            <person name="Bluhm B."/>
            <person name="Cannon C."/>
            <person name="Castanera R."/>
            <person name="Culley D."/>
            <person name="Daum C."/>
            <person name="Ezra D."/>
            <person name="Gonzalez J."/>
            <person name="Henrissat B."/>
            <person name="Kuo A."/>
            <person name="Liang C."/>
            <person name="Lipzen A."/>
            <person name="Lutzoni F."/>
            <person name="Magnuson J."/>
            <person name="Mondo S."/>
            <person name="Nolan M."/>
            <person name="Ohm R."/>
            <person name="Pangilinan J."/>
            <person name="Park H.-J."/>
            <person name="Ramirez L."/>
            <person name="Alfaro M."/>
            <person name="Sun H."/>
            <person name="Tritt A."/>
            <person name="Yoshinaga Y."/>
            <person name="Zwiers L.-H."/>
            <person name="Turgeon B."/>
            <person name="Goodwin S."/>
            <person name="Spatafora J."/>
            <person name="Crous P."/>
            <person name="Grigoriev I."/>
        </authorList>
    </citation>
    <scope>NUCLEOTIDE SEQUENCE</scope>
    <source>
        <strain evidence="10">CBS 113389</strain>
    </source>
</reference>
<dbReference type="NCBIfam" id="TIGR02227">
    <property type="entry name" value="sigpep_I_bact"/>
    <property type="match status" value="1"/>
</dbReference>
<comment type="similarity">
    <text evidence="6">Belongs to the peptidase S26 family. IMP1 subfamily.</text>
</comment>
<dbReference type="RefSeq" id="XP_033592635.1">
    <property type="nucleotide sequence ID" value="XM_033736525.1"/>
</dbReference>
<comment type="subcellular location">
    <subcellularLocation>
        <location evidence="1 8">Mitochondrion inner membrane</location>
    </subcellularLocation>
</comment>
<dbReference type="EC" id="3.4.21.-" evidence="8"/>
<dbReference type="PANTHER" id="PTHR12383">
    <property type="entry name" value="PROTEASE FAMILY S26 MITOCHONDRIAL INNER MEMBRANE PROTEASE-RELATED"/>
    <property type="match status" value="1"/>
</dbReference>
<keyword evidence="2 8" id="KW-0999">Mitochondrion inner membrane</keyword>
<dbReference type="PRINTS" id="PR00727">
    <property type="entry name" value="LEADERPTASE"/>
</dbReference>
<feature type="active site" evidence="7">
    <location>
        <position position="92"/>
    </location>
</feature>